<dbReference type="EMBL" id="LYXE01000188">
    <property type="protein sequence ID" value="PDV96590.1"/>
    <property type="molecule type" value="Genomic_DNA"/>
</dbReference>
<evidence type="ECO:0000313" key="3">
    <source>
        <dbReference type="Proteomes" id="UP000220922"/>
    </source>
</evidence>
<proteinExistence type="predicted"/>
<keyword evidence="3" id="KW-1185">Reference proteome</keyword>
<dbReference type="SUPFAM" id="SSF51726">
    <property type="entry name" value="UROD/MetE-like"/>
    <property type="match status" value="1"/>
</dbReference>
<evidence type="ECO:0000313" key="2">
    <source>
        <dbReference type="EMBL" id="PDV96590.1"/>
    </source>
</evidence>
<dbReference type="Proteomes" id="UP000220922">
    <property type="component" value="Unassembled WGS sequence"/>
</dbReference>
<organism evidence="2 3">
    <name type="scientific">Candidatus Chloroploca asiatica</name>
    <dbReference type="NCBI Taxonomy" id="1506545"/>
    <lineage>
        <taxon>Bacteria</taxon>
        <taxon>Bacillati</taxon>
        <taxon>Chloroflexota</taxon>
        <taxon>Chloroflexia</taxon>
        <taxon>Chloroflexales</taxon>
        <taxon>Chloroflexineae</taxon>
        <taxon>Oscillochloridaceae</taxon>
        <taxon>Candidatus Chloroploca</taxon>
    </lineage>
</organism>
<feature type="compositionally biased region" description="Polar residues" evidence="1">
    <location>
        <begin position="1"/>
        <end position="13"/>
    </location>
</feature>
<accession>A0A2H3L2Z3</accession>
<feature type="region of interest" description="Disordered" evidence="1">
    <location>
        <begin position="1"/>
        <end position="25"/>
    </location>
</feature>
<dbReference type="InterPro" id="IPR038071">
    <property type="entry name" value="UROD/MetE-like_sf"/>
</dbReference>
<sequence>MAMQASTTTSPVSTEPGFRADTPGCLPVPRVGVPVHTSATVQGRLAALAQRNGPEQPFALAMAGFPGGTLELKQARAVIDHQAAEASLARLALAYLNHEEAGAVPPPEQTRVIAEAIRQFEQIGMTCARIELTGPVSLALQVVDDHERPLAYDLPLREALCQHTILRANWYFNQLKGVPGLPMVCFDEPFLDALSSPLCPLDWEAGTDMLMRTLGELPPTRALCVAGVPNWAAVLALPAEVVFFDAYEHSAGLIQAASAVAGYLDRGGMLGWGIVPHDEHALGHENAATLLQRFESTVAYLSAAGGINANKIYASALISTSGRLCHLPSDRAAYAAQLCAEVATKLRSVHFLEATTST</sequence>
<gene>
    <name evidence="2" type="ORF">A9Q02_06445</name>
</gene>
<evidence type="ECO:0000256" key="1">
    <source>
        <dbReference type="SAM" id="MobiDB-lite"/>
    </source>
</evidence>
<protein>
    <recommendedName>
        <fullName evidence="4">Methionine synthase</fullName>
    </recommendedName>
</protein>
<name>A0A2H3L2Z3_9CHLR</name>
<reference evidence="2 3" key="1">
    <citation type="submission" date="2016-05" db="EMBL/GenBank/DDBJ databases">
        <authorList>
            <person name="Lavstsen T."/>
            <person name="Jespersen J.S."/>
        </authorList>
    </citation>
    <scope>NUCLEOTIDE SEQUENCE [LARGE SCALE GENOMIC DNA]</scope>
    <source>
        <strain evidence="2 3">B7-9</strain>
    </source>
</reference>
<evidence type="ECO:0008006" key="4">
    <source>
        <dbReference type="Google" id="ProtNLM"/>
    </source>
</evidence>
<dbReference type="RefSeq" id="WP_097655312.1">
    <property type="nucleotide sequence ID" value="NZ_LYXE01000188.1"/>
</dbReference>
<dbReference type="Gene3D" id="3.20.20.210">
    <property type="match status" value="1"/>
</dbReference>
<dbReference type="AlphaFoldDB" id="A0A2H3L2Z3"/>
<comment type="caution">
    <text evidence="2">The sequence shown here is derived from an EMBL/GenBank/DDBJ whole genome shotgun (WGS) entry which is preliminary data.</text>
</comment>
<dbReference type="OrthoDB" id="144815at2"/>